<accession>A0ABS6SH40</accession>
<dbReference type="InterPro" id="IPR040079">
    <property type="entry name" value="Glutathione_S-Trfase"/>
</dbReference>
<organism evidence="3 4">
    <name type="scientific">Pacificimonas pallii</name>
    <dbReference type="NCBI Taxonomy" id="2827236"/>
    <lineage>
        <taxon>Bacteria</taxon>
        <taxon>Pseudomonadati</taxon>
        <taxon>Pseudomonadota</taxon>
        <taxon>Alphaproteobacteria</taxon>
        <taxon>Sphingomonadales</taxon>
        <taxon>Sphingosinicellaceae</taxon>
        <taxon>Pacificimonas</taxon>
    </lineage>
</organism>
<dbReference type="SFLD" id="SFLDG01150">
    <property type="entry name" value="Main.1:_Beta-like"/>
    <property type="match status" value="1"/>
</dbReference>
<dbReference type="Pfam" id="PF13410">
    <property type="entry name" value="GST_C_2"/>
    <property type="match status" value="1"/>
</dbReference>
<dbReference type="PROSITE" id="PS50404">
    <property type="entry name" value="GST_NTER"/>
    <property type="match status" value="1"/>
</dbReference>
<gene>
    <name evidence="3" type="ORF">KCG44_13030</name>
</gene>
<evidence type="ECO:0000313" key="3">
    <source>
        <dbReference type="EMBL" id="MBV7257710.1"/>
    </source>
</evidence>
<dbReference type="CDD" id="cd03046">
    <property type="entry name" value="GST_N_GTT1_like"/>
    <property type="match status" value="1"/>
</dbReference>
<name>A0ABS6SH40_9SPHN</name>
<feature type="domain" description="GST N-terminal" evidence="1">
    <location>
        <begin position="1"/>
        <end position="81"/>
    </location>
</feature>
<dbReference type="PANTHER" id="PTHR44051">
    <property type="entry name" value="GLUTATHIONE S-TRANSFERASE-RELATED"/>
    <property type="match status" value="1"/>
</dbReference>
<evidence type="ECO:0000259" key="1">
    <source>
        <dbReference type="PROSITE" id="PS50404"/>
    </source>
</evidence>
<dbReference type="Proteomes" id="UP000722336">
    <property type="component" value="Unassembled WGS sequence"/>
</dbReference>
<reference evidence="3 4" key="1">
    <citation type="submission" date="2021-04" db="EMBL/GenBank/DDBJ databases">
        <authorList>
            <person name="Pira H."/>
            <person name="Risdian C."/>
            <person name="Wink J."/>
        </authorList>
    </citation>
    <scope>NUCLEOTIDE SEQUENCE [LARGE SCALE GENOMIC DNA]</scope>
    <source>
        <strain evidence="3 4">WHA3</strain>
    </source>
</reference>
<sequence>MITLYWSPQTRAARALWALEEVGADYDVKHIDIRAEGRTDPEEFHAASPLGKVPALVDGEAMVADSAAIAMYLGDRYAAGTLAPKLNDPARGEYLFWLFFTPSVIEPAMAEKIAKLEPNPVSHGWGSFDRMIAALETRLGENEWAAAGRFTMADLMLSGSIQFLTMFGLLDAPPVLRSYMDRCLARPAFAAAMARDKKETDAD</sequence>
<dbReference type="InterPro" id="IPR004045">
    <property type="entry name" value="Glutathione_S-Trfase_N"/>
</dbReference>
<dbReference type="CDD" id="cd03207">
    <property type="entry name" value="GST_C_8"/>
    <property type="match status" value="1"/>
</dbReference>
<dbReference type="PROSITE" id="PS50405">
    <property type="entry name" value="GST_CTER"/>
    <property type="match status" value="1"/>
</dbReference>
<proteinExistence type="predicted"/>
<evidence type="ECO:0000313" key="4">
    <source>
        <dbReference type="Proteomes" id="UP000722336"/>
    </source>
</evidence>
<dbReference type="SFLD" id="SFLDS00019">
    <property type="entry name" value="Glutathione_Transferase_(cytos"/>
    <property type="match status" value="1"/>
</dbReference>
<dbReference type="EMBL" id="JAGSPA010000004">
    <property type="protein sequence ID" value="MBV7257710.1"/>
    <property type="molecule type" value="Genomic_DNA"/>
</dbReference>
<dbReference type="Pfam" id="PF02798">
    <property type="entry name" value="GST_N"/>
    <property type="match status" value="1"/>
</dbReference>
<comment type="caution">
    <text evidence="3">The sequence shown here is derived from an EMBL/GenBank/DDBJ whole genome shotgun (WGS) entry which is preliminary data.</text>
</comment>
<feature type="domain" description="GST C-terminal" evidence="2">
    <location>
        <begin position="87"/>
        <end position="203"/>
    </location>
</feature>
<dbReference type="InterPro" id="IPR010987">
    <property type="entry name" value="Glutathione-S-Trfase_C-like"/>
</dbReference>
<dbReference type="RefSeq" id="WP_218446543.1">
    <property type="nucleotide sequence ID" value="NZ_JAGSPA010000004.1"/>
</dbReference>
<protein>
    <submittedName>
        <fullName evidence="3">Glutathione S-transferase</fullName>
    </submittedName>
</protein>
<evidence type="ECO:0000259" key="2">
    <source>
        <dbReference type="PROSITE" id="PS50405"/>
    </source>
</evidence>
<dbReference type="PANTHER" id="PTHR44051:SF8">
    <property type="entry name" value="GLUTATHIONE S-TRANSFERASE GSTA"/>
    <property type="match status" value="1"/>
</dbReference>
<keyword evidence="4" id="KW-1185">Reference proteome</keyword>
<dbReference type="SFLD" id="SFLDG00358">
    <property type="entry name" value="Main_(cytGST)"/>
    <property type="match status" value="1"/>
</dbReference>